<evidence type="ECO:0000259" key="8">
    <source>
        <dbReference type="Pfam" id="PF00082"/>
    </source>
</evidence>
<accession>A0AA38HCE0</accession>
<dbReference type="InterPro" id="IPR010259">
    <property type="entry name" value="S8pro/Inhibitor_I9"/>
</dbReference>
<keyword evidence="11" id="KW-1185">Reference proteome</keyword>
<evidence type="ECO:0000259" key="9">
    <source>
        <dbReference type="Pfam" id="PF05922"/>
    </source>
</evidence>
<keyword evidence="7" id="KW-0732">Signal</keyword>
<dbReference type="InterPro" id="IPR000209">
    <property type="entry name" value="Peptidase_S8/S53_dom"/>
</dbReference>
<evidence type="ECO:0000256" key="4">
    <source>
        <dbReference type="ARBA" id="ARBA00022825"/>
    </source>
</evidence>
<evidence type="ECO:0000313" key="10">
    <source>
        <dbReference type="EMBL" id="KAI9636401.1"/>
    </source>
</evidence>
<evidence type="ECO:0000256" key="1">
    <source>
        <dbReference type="ARBA" id="ARBA00011073"/>
    </source>
</evidence>
<dbReference type="Gene3D" id="3.30.70.80">
    <property type="entry name" value="Peptidase S8 propeptide/proteinase inhibitor I9"/>
    <property type="match status" value="1"/>
</dbReference>
<dbReference type="PANTHER" id="PTHR43806:SF11">
    <property type="entry name" value="CEREVISIN-RELATED"/>
    <property type="match status" value="1"/>
</dbReference>
<dbReference type="AlphaFoldDB" id="A0AA38HCE0"/>
<comment type="caution">
    <text evidence="10">The sequence shown here is derived from an EMBL/GenBank/DDBJ whole genome shotgun (WGS) entry which is preliminary data.</text>
</comment>
<dbReference type="GO" id="GO:0004252">
    <property type="term" value="F:serine-type endopeptidase activity"/>
    <property type="evidence" value="ECO:0007669"/>
    <property type="project" value="UniProtKB-UniRule"/>
</dbReference>
<dbReference type="InterPro" id="IPR015500">
    <property type="entry name" value="Peptidase_S8_subtilisin-rel"/>
</dbReference>
<dbReference type="GO" id="GO:0005615">
    <property type="term" value="C:extracellular space"/>
    <property type="evidence" value="ECO:0007669"/>
    <property type="project" value="TreeGrafter"/>
</dbReference>
<dbReference type="PRINTS" id="PR00723">
    <property type="entry name" value="SUBTILISIN"/>
</dbReference>
<dbReference type="InterPro" id="IPR050131">
    <property type="entry name" value="Peptidase_S8_subtilisin-like"/>
</dbReference>
<organism evidence="10 11">
    <name type="scientific">Dioszegia hungarica</name>
    <dbReference type="NCBI Taxonomy" id="4972"/>
    <lineage>
        <taxon>Eukaryota</taxon>
        <taxon>Fungi</taxon>
        <taxon>Dikarya</taxon>
        <taxon>Basidiomycota</taxon>
        <taxon>Agaricomycotina</taxon>
        <taxon>Tremellomycetes</taxon>
        <taxon>Tremellales</taxon>
        <taxon>Bulleribasidiaceae</taxon>
        <taxon>Dioszegia</taxon>
    </lineage>
</organism>
<evidence type="ECO:0000256" key="2">
    <source>
        <dbReference type="ARBA" id="ARBA00022670"/>
    </source>
</evidence>
<feature type="active site" description="Charge relay system" evidence="5">
    <location>
        <position position="189"/>
    </location>
</feature>
<dbReference type="Pfam" id="PF00082">
    <property type="entry name" value="Peptidase_S8"/>
    <property type="match status" value="1"/>
</dbReference>
<feature type="chain" id="PRO_5041394325" evidence="7">
    <location>
        <begin position="16"/>
        <end position="506"/>
    </location>
</feature>
<dbReference type="PANTHER" id="PTHR43806">
    <property type="entry name" value="PEPTIDASE S8"/>
    <property type="match status" value="1"/>
</dbReference>
<feature type="active site" description="Charge relay system" evidence="5">
    <location>
        <position position="221"/>
    </location>
</feature>
<dbReference type="EMBL" id="JAKWFO010000005">
    <property type="protein sequence ID" value="KAI9636401.1"/>
    <property type="molecule type" value="Genomic_DNA"/>
</dbReference>
<dbReference type="InterPro" id="IPR037045">
    <property type="entry name" value="S8pro/Inhibitor_I9_sf"/>
</dbReference>
<dbReference type="PROSITE" id="PS00137">
    <property type="entry name" value="SUBTILASE_HIS"/>
    <property type="match status" value="1"/>
</dbReference>
<keyword evidence="3 5" id="KW-0378">Hydrolase</keyword>
<dbReference type="Proteomes" id="UP001164286">
    <property type="component" value="Unassembled WGS sequence"/>
</dbReference>
<gene>
    <name evidence="10" type="ORF">MKK02DRAFT_26903</name>
</gene>
<evidence type="ECO:0000256" key="3">
    <source>
        <dbReference type="ARBA" id="ARBA00022801"/>
    </source>
</evidence>
<keyword evidence="2 5" id="KW-0645">Protease</keyword>
<dbReference type="CDD" id="cd04077">
    <property type="entry name" value="Peptidases_S8_PCSK9_ProteinaseK_like"/>
    <property type="match status" value="1"/>
</dbReference>
<protein>
    <submittedName>
        <fullName evidence="10">Peptidase S8/S53 domain-containing protein</fullName>
    </submittedName>
</protein>
<dbReference type="PROSITE" id="PS00138">
    <property type="entry name" value="SUBTILASE_SER"/>
    <property type="match status" value="1"/>
</dbReference>
<dbReference type="PROSITE" id="PS51892">
    <property type="entry name" value="SUBTILASE"/>
    <property type="match status" value="1"/>
</dbReference>
<evidence type="ECO:0000256" key="5">
    <source>
        <dbReference type="PROSITE-ProRule" id="PRU01240"/>
    </source>
</evidence>
<dbReference type="InterPro" id="IPR023827">
    <property type="entry name" value="Peptidase_S8_Asp-AS"/>
</dbReference>
<dbReference type="GeneID" id="77726470"/>
<dbReference type="Gene3D" id="3.40.50.200">
    <property type="entry name" value="Peptidase S8/S53 domain"/>
    <property type="match status" value="1"/>
</dbReference>
<evidence type="ECO:0000256" key="7">
    <source>
        <dbReference type="SAM" id="SignalP"/>
    </source>
</evidence>
<feature type="domain" description="Inhibitor I9" evidence="9">
    <location>
        <begin position="41"/>
        <end position="129"/>
    </location>
</feature>
<evidence type="ECO:0000256" key="6">
    <source>
        <dbReference type="RuleBase" id="RU003355"/>
    </source>
</evidence>
<sequence length="506" mass="53176">MRSFATALLLPLALASPLAKRSSNARLAPLREEGESIEDAYIVVLKKDISPHIMALHLGSVEETNGLDPLLTFTADGERVDESGVTHVYMPSSDLTYFGYAGKFAPQTLDSIRASPEVAYVERDQRVYTQDNFHGVDDALASDSHISTELGAPWGLARISHRAQLHLSTFTKYLYDDRGGEGVTAYVIDTGINVDHVEFEGRARWGKTIPKNDVDKDGNGHGTHCAGTIASRKYGVAKAAEVVAVKVLGSNGSGSMSDVVAGVVWAAEQAAKADADAEKELVKTGKTKHKGSVANMSLGGGKAQSLDDAVNAAVESGLHFAVAAGNDNKDACNYSPARAGKAVTVGASTLGDDRAYFSNHGKCVDVFAPGLNILSTWNSGNQSTNTISGTSMASPHICGLLAYLLSIHGTETFDLAEHRGASAAAIESDASVYARAYSLLPPMLRAILPAPGTLNFAPAPKHSDKVTPAQLKKALLGLSSSGKLTDLPAGTPNLLAFNNATSEKTK</sequence>
<feature type="domain" description="Peptidase S8/S53" evidence="8">
    <location>
        <begin position="180"/>
        <end position="408"/>
    </location>
</feature>
<feature type="active site" description="Charge relay system" evidence="5">
    <location>
        <position position="391"/>
    </location>
</feature>
<name>A0AA38HCE0_9TREE</name>
<dbReference type="InterPro" id="IPR022398">
    <property type="entry name" value="Peptidase_S8_His-AS"/>
</dbReference>
<dbReference type="PROSITE" id="PS00136">
    <property type="entry name" value="SUBTILASE_ASP"/>
    <property type="match status" value="1"/>
</dbReference>
<reference evidence="10" key="1">
    <citation type="journal article" date="2022" name="G3 (Bethesda)">
        <title>High quality genome of the basidiomycete yeast Dioszegia hungarica PDD-24b-2 isolated from cloud water.</title>
        <authorList>
            <person name="Jarrige D."/>
            <person name="Haridas S."/>
            <person name="Bleykasten-Grosshans C."/>
            <person name="Joly M."/>
            <person name="Nadalig T."/>
            <person name="Sancelme M."/>
            <person name="Vuilleumier S."/>
            <person name="Grigoriev I.V."/>
            <person name="Amato P."/>
            <person name="Bringel F."/>
        </authorList>
    </citation>
    <scope>NUCLEOTIDE SEQUENCE</scope>
    <source>
        <strain evidence="10">PDD-24b-2</strain>
    </source>
</reference>
<proteinExistence type="inferred from homology"/>
<dbReference type="SUPFAM" id="SSF52743">
    <property type="entry name" value="Subtilisin-like"/>
    <property type="match status" value="1"/>
</dbReference>
<feature type="signal peptide" evidence="7">
    <location>
        <begin position="1"/>
        <end position="15"/>
    </location>
</feature>
<dbReference type="InterPro" id="IPR034193">
    <property type="entry name" value="PCSK9_ProteinaseK-like"/>
</dbReference>
<dbReference type="GO" id="GO:0006508">
    <property type="term" value="P:proteolysis"/>
    <property type="evidence" value="ECO:0007669"/>
    <property type="project" value="UniProtKB-KW"/>
</dbReference>
<dbReference type="InterPro" id="IPR036852">
    <property type="entry name" value="Peptidase_S8/S53_dom_sf"/>
</dbReference>
<dbReference type="RefSeq" id="XP_052946178.1">
    <property type="nucleotide sequence ID" value="XM_053087269.1"/>
</dbReference>
<evidence type="ECO:0000313" key="11">
    <source>
        <dbReference type="Proteomes" id="UP001164286"/>
    </source>
</evidence>
<dbReference type="InterPro" id="IPR023828">
    <property type="entry name" value="Peptidase_S8_Ser-AS"/>
</dbReference>
<keyword evidence="4 5" id="KW-0720">Serine protease</keyword>
<dbReference type="SUPFAM" id="SSF54897">
    <property type="entry name" value="Protease propeptides/inhibitors"/>
    <property type="match status" value="1"/>
</dbReference>
<dbReference type="Pfam" id="PF05922">
    <property type="entry name" value="Inhibitor_I9"/>
    <property type="match status" value="1"/>
</dbReference>
<comment type="similarity">
    <text evidence="1 5 6">Belongs to the peptidase S8 family.</text>
</comment>